<accession>A0A517MTA5</accession>
<dbReference type="AlphaFoldDB" id="A0A517MTA5"/>
<sequence length="104" mass="11157">MRRSTFHFFIAVCAGWAALSIPSLVGLALPAIQIGDLRATRVIVGTVGVLLLPIASVGLWREQLWGLSCLLVGFITVLVTIPSASYLHAVCLAVTLVRYLGPRE</sequence>
<feature type="transmembrane region" description="Helical" evidence="1">
    <location>
        <begin position="6"/>
        <end position="30"/>
    </location>
</feature>
<feature type="transmembrane region" description="Helical" evidence="1">
    <location>
        <begin position="72"/>
        <end position="100"/>
    </location>
</feature>
<dbReference type="EMBL" id="CP036263">
    <property type="protein sequence ID" value="QDS98109.1"/>
    <property type="molecule type" value="Genomic_DNA"/>
</dbReference>
<keyword evidence="1" id="KW-0812">Transmembrane</keyword>
<evidence type="ECO:0000256" key="1">
    <source>
        <dbReference type="SAM" id="Phobius"/>
    </source>
</evidence>
<keyword evidence="1" id="KW-1133">Transmembrane helix</keyword>
<evidence type="ECO:0000313" key="2">
    <source>
        <dbReference type="EMBL" id="QDS98109.1"/>
    </source>
</evidence>
<gene>
    <name evidence="2" type="ORF">HG15A2_13810</name>
</gene>
<keyword evidence="3" id="KW-1185">Reference proteome</keyword>
<protein>
    <submittedName>
        <fullName evidence="2">Uncharacterized protein</fullName>
    </submittedName>
</protein>
<keyword evidence="1" id="KW-0472">Membrane</keyword>
<name>A0A517MTA5_9BACT</name>
<dbReference type="Proteomes" id="UP000319852">
    <property type="component" value="Chromosome"/>
</dbReference>
<organism evidence="2 3">
    <name type="scientific">Adhaeretor mobilis</name>
    <dbReference type="NCBI Taxonomy" id="1930276"/>
    <lineage>
        <taxon>Bacteria</taxon>
        <taxon>Pseudomonadati</taxon>
        <taxon>Planctomycetota</taxon>
        <taxon>Planctomycetia</taxon>
        <taxon>Pirellulales</taxon>
        <taxon>Lacipirellulaceae</taxon>
        <taxon>Adhaeretor</taxon>
    </lineage>
</organism>
<evidence type="ECO:0000313" key="3">
    <source>
        <dbReference type="Proteomes" id="UP000319852"/>
    </source>
</evidence>
<dbReference type="KEGG" id="amob:HG15A2_13810"/>
<feature type="transmembrane region" description="Helical" evidence="1">
    <location>
        <begin position="42"/>
        <end position="60"/>
    </location>
</feature>
<proteinExistence type="predicted"/>
<reference evidence="2 3" key="1">
    <citation type="submission" date="2019-02" db="EMBL/GenBank/DDBJ databases">
        <title>Deep-cultivation of Planctomycetes and their phenomic and genomic characterization uncovers novel biology.</title>
        <authorList>
            <person name="Wiegand S."/>
            <person name="Jogler M."/>
            <person name="Boedeker C."/>
            <person name="Pinto D."/>
            <person name="Vollmers J."/>
            <person name="Rivas-Marin E."/>
            <person name="Kohn T."/>
            <person name="Peeters S.H."/>
            <person name="Heuer A."/>
            <person name="Rast P."/>
            <person name="Oberbeckmann S."/>
            <person name="Bunk B."/>
            <person name="Jeske O."/>
            <person name="Meyerdierks A."/>
            <person name="Storesund J.E."/>
            <person name="Kallscheuer N."/>
            <person name="Luecker S."/>
            <person name="Lage O.M."/>
            <person name="Pohl T."/>
            <person name="Merkel B.J."/>
            <person name="Hornburger P."/>
            <person name="Mueller R.-W."/>
            <person name="Bruemmer F."/>
            <person name="Labrenz M."/>
            <person name="Spormann A.M."/>
            <person name="Op den Camp H."/>
            <person name="Overmann J."/>
            <person name="Amann R."/>
            <person name="Jetten M.S.M."/>
            <person name="Mascher T."/>
            <person name="Medema M.H."/>
            <person name="Devos D.P."/>
            <person name="Kaster A.-K."/>
            <person name="Ovreas L."/>
            <person name="Rohde M."/>
            <person name="Galperin M.Y."/>
            <person name="Jogler C."/>
        </authorList>
    </citation>
    <scope>NUCLEOTIDE SEQUENCE [LARGE SCALE GENOMIC DNA]</scope>
    <source>
        <strain evidence="2 3">HG15A2</strain>
    </source>
</reference>